<evidence type="ECO:0000259" key="3">
    <source>
        <dbReference type="PROSITE" id="PS50113"/>
    </source>
</evidence>
<dbReference type="KEGG" id="esj:SJ05684_c05830"/>
<dbReference type="InterPro" id="IPR029787">
    <property type="entry name" value="Nucleotide_cyclase"/>
</dbReference>
<feature type="domain" description="PAS" evidence="2">
    <location>
        <begin position="45"/>
        <end position="116"/>
    </location>
</feature>
<dbReference type="PIRSF" id="PIRSF005925">
    <property type="entry name" value="Dos"/>
    <property type="match status" value="1"/>
</dbReference>
<dbReference type="Pfam" id="PF00990">
    <property type="entry name" value="GGDEF"/>
    <property type="match status" value="1"/>
</dbReference>
<dbReference type="SMART" id="SM00267">
    <property type="entry name" value="GGDEF"/>
    <property type="match status" value="1"/>
</dbReference>
<dbReference type="AlphaFoldDB" id="A0A249P8L8"/>
<dbReference type="SMART" id="SM00065">
    <property type="entry name" value="GAF"/>
    <property type="match status" value="1"/>
</dbReference>
<evidence type="ECO:0000259" key="2">
    <source>
        <dbReference type="PROSITE" id="PS50112"/>
    </source>
</evidence>
<protein>
    <submittedName>
        <fullName evidence="6">Diguanylate cyclase/phosphodiesterase (GGDEF &amp; EAL domains) with PAS/PAC sensor(S)</fullName>
    </submittedName>
</protein>
<dbReference type="InterPro" id="IPR043128">
    <property type="entry name" value="Rev_trsase/Diguanyl_cyclase"/>
</dbReference>
<dbReference type="InterPro" id="IPR052155">
    <property type="entry name" value="Biofilm_reg_signaling"/>
</dbReference>
<dbReference type="SUPFAM" id="SSF55781">
    <property type="entry name" value="GAF domain-like"/>
    <property type="match status" value="1"/>
</dbReference>
<dbReference type="EMBL" id="CP023067">
    <property type="protein sequence ID" value="ASY62047.1"/>
    <property type="molecule type" value="Genomic_DNA"/>
</dbReference>
<dbReference type="Pfam" id="PF13185">
    <property type="entry name" value="GAF_2"/>
    <property type="match status" value="1"/>
</dbReference>
<dbReference type="CDD" id="cd00130">
    <property type="entry name" value="PAS"/>
    <property type="match status" value="1"/>
</dbReference>
<dbReference type="Gene3D" id="3.30.70.270">
    <property type="match status" value="1"/>
</dbReference>
<dbReference type="PROSITE" id="PS50112">
    <property type="entry name" value="PAS"/>
    <property type="match status" value="1"/>
</dbReference>
<evidence type="ECO:0000259" key="5">
    <source>
        <dbReference type="PROSITE" id="PS50887"/>
    </source>
</evidence>
<accession>A0A249P8L8</accession>
<dbReference type="SUPFAM" id="SSF55785">
    <property type="entry name" value="PYP-like sensor domain (PAS domain)"/>
    <property type="match status" value="1"/>
</dbReference>
<evidence type="ECO:0000259" key="4">
    <source>
        <dbReference type="PROSITE" id="PS50883"/>
    </source>
</evidence>
<dbReference type="GO" id="GO:0071111">
    <property type="term" value="F:cyclic-guanylate-specific phosphodiesterase activity"/>
    <property type="evidence" value="ECO:0007669"/>
    <property type="project" value="UniProtKB-EC"/>
</dbReference>
<dbReference type="PANTHER" id="PTHR44757:SF2">
    <property type="entry name" value="BIOFILM ARCHITECTURE MAINTENANCE PROTEIN MBAA"/>
    <property type="match status" value="1"/>
</dbReference>
<dbReference type="Gene3D" id="3.30.450.20">
    <property type="entry name" value="PAS domain"/>
    <property type="match status" value="1"/>
</dbReference>
<gene>
    <name evidence="6" type="ORF">SJ05684_c05830</name>
</gene>
<dbReference type="InterPro" id="IPR003018">
    <property type="entry name" value="GAF"/>
</dbReference>
<dbReference type="InterPro" id="IPR029016">
    <property type="entry name" value="GAF-like_dom_sf"/>
</dbReference>
<dbReference type="GO" id="GO:0071732">
    <property type="term" value="P:cellular response to nitric oxide"/>
    <property type="evidence" value="ECO:0007669"/>
    <property type="project" value="UniProtKB-ARBA"/>
</dbReference>
<feature type="domain" description="PAC" evidence="3">
    <location>
        <begin position="120"/>
        <end position="172"/>
    </location>
</feature>
<dbReference type="NCBIfam" id="TIGR00229">
    <property type="entry name" value="sensory_box"/>
    <property type="match status" value="1"/>
</dbReference>
<dbReference type="InterPro" id="IPR012226">
    <property type="entry name" value="Diguanyl_cyclase/Pdiesterase"/>
</dbReference>
<feature type="domain" description="EAL" evidence="4">
    <location>
        <begin position="513"/>
        <end position="767"/>
    </location>
</feature>
<dbReference type="FunFam" id="3.30.70.270:FF:000001">
    <property type="entry name" value="Diguanylate cyclase domain protein"/>
    <property type="match status" value="1"/>
</dbReference>
<dbReference type="CDD" id="cd01949">
    <property type="entry name" value="GGDEF"/>
    <property type="match status" value="1"/>
</dbReference>
<evidence type="ECO:0000256" key="1">
    <source>
        <dbReference type="ARBA" id="ARBA00051114"/>
    </source>
</evidence>
<dbReference type="PROSITE" id="PS50113">
    <property type="entry name" value="PAC"/>
    <property type="match status" value="1"/>
</dbReference>
<dbReference type="PROSITE" id="PS50883">
    <property type="entry name" value="EAL"/>
    <property type="match status" value="1"/>
</dbReference>
<dbReference type="eggNOG" id="COG5001">
    <property type="taxonomic scope" value="Bacteria"/>
</dbReference>
<proteinExistence type="predicted"/>
<dbReference type="Gene3D" id="3.30.450.40">
    <property type="match status" value="1"/>
</dbReference>
<sequence length="771" mass="84998">MSRNSRYVELDADRNSETRRLIDAGNRLAKEVARLFPSEPDLADRHYWLETMINHVPDYIYAKDAEGRFLIANEATVADNGFNDLQELVGKTDFDLHPPEFAETVSETERRVIETGEPIFGIEERAIVTKGYDRWLMTSKVPLRNKRGKIVGVVGISRDISERKAAERLLEGQARLLEMVARGEPLETFFHELVRLIERLMSGIKGSILLLSEDGRYLLQGAAPSLDETYCAVVHGLEIGPNSGPCGTAAWRGQQVIVSDILADPLWEGCAHVVEPFGFRACWSTPIFSRGRKVLGTFALYSGEAGAPNDQQQELIAMAAHLAGIAIERKRAEDRISFMAHHDAVTGLPNRALFEAEVSGMLESIRGREQWAALAFLDLDNFKLINDNLGHAAGDVLLKAVAGRMRAAVRKTDVVVRVGGDEFIILLNGVPTDRDLVLSRLEDIRTAIALPVQLQGRSLQVTCSMGVACYPSHGRTASELLANADLAMYRAKEFGRNNLQVFTAEMAAKAHEKLQLQEALREAIARDEFILHFQPQMSLASGRIFAAEALLRWQHPQRGLISPATFIPLAEETGLIVPIGDWVLRAACRQAKAWQEAGLPPLIVSVNVSARQFRERNWAARVAAVLAETGLHARYLELELTESLIMQDLAGAIATMHELEAIGVHLAIDDFGTGYSSLSALKRFPVSRLKIDRSFVEDIPSDPDDEAITAGIISLAQKLGLRVIAEGVETEAQVEFLQKSGCDEIQGYFLSPPLSSRDFQALLQGCDADGV</sequence>
<dbReference type="InterPro" id="IPR001633">
    <property type="entry name" value="EAL_dom"/>
</dbReference>
<dbReference type="InterPro" id="IPR000160">
    <property type="entry name" value="GGDEF_dom"/>
</dbReference>
<dbReference type="SUPFAM" id="SSF141868">
    <property type="entry name" value="EAL domain-like"/>
    <property type="match status" value="1"/>
</dbReference>
<dbReference type="Pfam" id="PF08448">
    <property type="entry name" value="PAS_4"/>
    <property type="match status" value="1"/>
</dbReference>
<dbReference type="InterPro" id="IPR035919">
    <property type="entry name" value="EAL_sf"/>
</dbReference>
<evidence type="ECO:0000313" key="6">
    <source>
        <dbReference type="EMBL" id="ASY62047.1"/>
    </source>
</evidence>
<dbReference type="InterPro" id="IPR000014">
    <property type="entry name" value="PAS"/>
</dbReference>
<keyword evidence="7" id="KW-1185">Reference proteome</keyword>
<dbReference type="CDD" id="cd01948">
    <property type="entry name" value="EAL"/>
    <property type="match status" value="1"/>
</dbReference>
<dbReference type="STRING" id="716928.GCA_000261485_00982"/>
<dbReference type="InterPro" id="IPR000700">
    <property type="entry name" value="PAS-assoc_C"/>
</dbReference>
<dbReference type="PROSITE" id="PS50887">
    <property type="entry name" value="GGDEF"/>
    <property type="match status" value="1"/>
</dbReference>
<comment type="catalytic activity">
    <reaction evidence="1">
        <text>3',3'-c-di-GMP + H2O = 5'-phosphoguanylyl(3'-&gt;5')guanosine + H(+)</text>
        <dbReference type="Rhea" id="RHEA:24902"/>
        <dbReference type="ChEBI" id="CHEBI:15377"/>
        <dbReference type="ChEBI" id="CHEBI:15378"/>
        <dbReference type="ChEBI" id="CHEBI:58754"/>
        <dbReference type="ChEBI" id="CHEBI:58805"/>
        <dbReference type="EC" id="3.1.4.52"/>
    </reaction>
    <physiologicalReaction direction="left-to-right" evidence="1">
        <dbReference type="Rhea" id="RHEA:24903"/>
    </physiologicalReaction>
</comment>
<dbReference type="NCBIfam" id="TIGR00254">
    <property type="entry name" value="GGDEF"/>
    <property type="match status" value="1"/>
</dbReference>
<organism evidence="6 7">
    <name type="scientific">Sinorhizobium sojae CCBAU 05684</name>
    <dbReference type="NCBI Taxonomy" id="716928"/>
    <lineage>
        <taxon>Bacteria</taxon>
        <taxon>Pseudomonadati</taxon>
        <taxon>Pseudomonadota</taxon>
        <taxon>Alphaproteobacteria</taxon>
        <taxon>Hyphomicrobiales</taxon>
        <taxon>Rhizobiaceae</taxon>
        <taxon>Sinorhizobium/Ensifer group</taxon>
        <taxon>Sinorhizobium</taxon>
    </lineage>
</organism>
<dbReference type="InterPro" id="IPR035965">
    <property type="entry name" value="PAS-like_dom_sf"/>
</dbReference>
<dbReference type="FunFam" id="3.20.20.450:FF:000001">
    <property type="entry name" value="Cyclic di-GMP phosphodiesterase yahA"/>
    <property type="match status" value="1"/>
</dbReference>
<name>A0A249P8L8_9HYPH</name>
<reference evidence="6 7" key="1">
    <citation type="submission" date="2017-08" db="EMBL/GenBank/DDBJ databases">
        <title>Multipartite genome sequences of Sinorhizobium species nodulating soybeans.</title>
        <authorList>
            <person name="Tian C.F."/>
        </authorList>
    </citation>
    <scope>NUCLEOTIDE SEQUENCE [LARGE SCALE GENOMIC DNA]</scope>
    <source>
        <strain evidence="6 7">CCBAU 05684</strain>
    </source>
</reference>
<dbReference type="InterPro" id="IPR013656">
    <property type="entry name" value="PAS_4"/>
</dbReference>
<dbReference type="SMART" id="SM00052">
    <property type="entry name" value="EAL"/>
    <property type="match status" value="1"/>
</dbReference>
<dbReference type="Proteomes" id="UP000217211">
    <property type="component" value="Chromosome"/>
</dbReference>
<dbReference type="PANTHER" id="PTHR44757">
    <property type="entry name" value="DIGUANYLATE CYCLASE DGCP"/>
    <property type="match status" value="1"/>
</dbReference>
<dbReference type="SUPFAM" id="SSF55073">
    <property type="entry name" value="Nucleotide cyclase"/>
    <property type="match status" value="1"/>
</dbReference>
<dbReference type="Pfam" id="PF00563">
    <property type="entry name" value="EAL"/>
    <property type="match status" value="1"/>
</dbReference>
<dbReference type="Gene3D" id="3.20.20.450">
    <property type="entry name" value="EAL domain"/>
    <property type="match status" value="1"/>
</dbReference>
<evidence type="ECO:0000313" key="7">
    <source>
        <dbReference type="Proteomes" id="UP000217211"/>
    </source>
</evidence>
<feature type="domain" description="GGDEF" evidence="5">
    <location>
        <begin position="370"/>
        <end position="504"/>
    </location>
</feature>